<dbReference type="EMBL" id="GBZX01000378">
    <property type="protein sequence ID" value="JAG92362.1"/>
    <property type="molecule type" value="mRNA"/>
</dbReference>
<feature type="chain" id="PRO_5002202789" evidence="1">
    <location>
        <begin position="23"/>
        <end position="176"/>
    </location>
</feature>
<feature type="signal peptide" evidence="1">
    <location>
        <begin position="1"/>
        <end position="22"/>
    </location>
</feature>
<organism evidence="2">
    <name type="scientific">Amblyomma americanum</name>
    <name type="common">Lone star tick</name>
    <dbReference type="NCBI Taxonomy" id="6943"/>
    <lineage>
        <taxon>Eukaryota</taxon>
        <taxon>Metazoa</taxon>
        <taxon>Ecdysozoa</taxon>
        <taxon>Arthropoda</taxon>
        <taxon>Chelicerata</taxon>
        <taxon>Arachnida</taxon>
        <taxon>Acari</taxon>
        <taxon>Parasitiformes</taxon>
        <taxon>Ixodida</taxon>
        <taxon>Ixodoidea</taxon>
        <taxon>Ixodidae</taxon>
        <taxon>Amblyomminae</taxon>
        <taxon>Amblyomma</taxon>
    </lineage>
</organism>
<reference evidence="2" key="1">
    <citation type="journal article" date="2015" name="PLoS ONE">
        <title>An Insight into the Sialome of the Lone Star Tick, Amblyomma americanum, with a Glimpse on Its Time Dependent Gene Expression.</title>
        <authorList>
            <person name="Karim S."/>
            <person name="Ribeiro J.M."/>
        </authorList>
    </citation>
    <scope>NUCLEOTIDE SEQUENCE</scope>
    <source>
        <tissue evidence="2">Salivary gland</tissue>
    </source>
</reference>
<evidence type="ECO:0000313" key="2">
    <source>
        <dbReference type="EMBL" id="JAG92362.1"/>
    </source>
</evidence>
<proteinExistence type="evidence at transcript level"/>
<protein>
    <submittedName>
        <fullName evidence="2">Putative secreted protein</fullName>
    </submittedName>
</protein>
<sequence length="176" mass="19176">MRRTMFFTFAAAVSVLFSMGLAMLAPNESNSQCPRPREDFKNGTITIHGFTVNCTCNINGEIRQHTDGTKCLAGQGKIGNCSNGDCKVTASSFGCAGMTGKENGTTIHRELCTFECDKQDGSKGWAFLQDGTPCVNQDGENKDWKNGTCRHRPGIDRTDQNETVCIPNDQLHLLGC</sequence>
<evidence type="ECO:0000256" key="1">
    <source>
        <dbReference type="SAM" id="SignalP"/>
    </source>
</evidence>
<keyword evidence="1" id="KW-0732">Signal</keyword>
<name>A0A0C9SDZ3_AMBAM</name>
<dbReference type="AlphaFoldDB" id="A0A0C9SDZ3"/>
<accession>A0A0C9SDZ3</accession>